<dbReference type="NCBIfam" id="TIGR00277">
    <property type="entry name" value="HDIG"/>
    <property type="match status" value="1"/>
</dbReference>
<feature type="domain" description="PAS" evidence="2">
    <location>
        <begin position="12"/>
        <end position="82"/>
    </location>
</feature>
<evidence type="ECO:0000313" key="5">
    <source>
        <dbReference type="EMBL" id="TLD43329.1"/>
    </source>
</evidence>
<dbReference type="EMBL" id="SULG01000004">
    <property type="protein sequence ID" value="TLD43329.1"/>
    <property type="molecule type" value="Genomic_DNA"/>
</dbReference>
<dbReference type="PROSITE" id="PS51831">
    <property type="entry name" value="HD"/>
    <property type="match status" value="1"/>
</dbReference>
<dbReference type="CDD" id="cd00077">
    <property type="entry name" value="HDc"/>
    <property type="match status" value="1"/>
</dbReference>
<dbReference type="Pfam" id="PF13487">
    <property type="entry name" value="HD_5"/>
    <property type="match status" value="1"/>
</dbReference>
<keyword evidence="1" id="KW-0175">Coiled coil</keyword>
<dbReference type="AlphaFoldDB" id="A0A533QFD2"/>
<dbReference type="SUPFAM" id="SSF55785">
    <property type="entry name" value="PYP-like sensor domain (PAS domain)"/>
    <property type="match status" value="1"/>
</dbReference>
<dbReference type="InterPro" id="IPR000014">
    <property type="entry name" value="PAS"/>
</dbReference>
<proteinExistence type="predicted"/>
<dbReference type="InterPro" id="IPR006674">
    <property type="entry name" value="HD_domain"/>
</dbReference>
<feature type="domain" description="HD" evidence="3">
    <location>
        <begin position="198"/>
        <end position="320"/>
    </location>
</feature>
<evidence type="ECO:0000259" key="4">
    <source>
        <dbReference type="PROSITE" id="PS51832"/>
    </source>
</evidence>
<dbReference type="PROSITE" id="PS50112">
    <property type="entry name" value="PAS"/>
    <property type="match status" value="1"/>
</dbReference>
<dbReference type="InterPro" id="IPR006675">
    <property type="entry name" value="HDIG_dom"/>
</dbReference>
<sequence>MEISRLIDNLIDHELMSLLLSNVTDLTYIYDTEGNVLFVNKIFEKFTGHRPEEFYGKPFASLYDESSLKEALNMYARTLKGECPQYELYFKNTKVLCGYKNFPLKGEKGNIIGVIGIARDITLREQREEVKALNESLEKRITENSIKLVKINEELTEEIYNRKRLESESKQNSKRLQKSLRCIIQTMASVVELRDSYAVGHQKRVAQLACRIAEEMGISQERIDGICFAANLHDIGKVSVPAEILGKVEQLTEEDLNMLKNHSRVGYDIVKEIESPYPVAQIVLQHHERINRSGYPMSLSDKDILLEAKILGVADVVEAMSFPRPYRSTFGLDKALDEISQNRGILYDLNVVHACLVIFHEKGFKFEQKSYANLRLFEDVLLKI</sequence>
<evidence type="ECO:0000259" key="3">
    <source>
        <dbReference type="PROSITE" id="PS51831"/>
    </source>
</evidence>
<accession>A0A533QFD2</accession>
<name>A0A533QFD2_9BACT</name>
<evidence type="ECO:0000256" key="1">
    <source>
        <dbReference type="SAM" id="Coils"/>
    </source>
</evidence>
<organism evidence="5 6">
    <name type="scientific">Candidatus Jettenia ecosi</name>
    <dbReference type="NCBI Taxonomy" id="2494326"/>
    <lineage>
        <taxon>Bacteria</taxon>
        <taxon>Pseudomonadati</taxon>
        <taxon>Planctomycetota</taxon>
        <taxon>Candidatus Brocadiia</taxon>
        <taxon>Candidatus Brocadiales</taxon>
        <taxon>Candidatus Brocadiaceae</taxon>
        <taxon>Candidatus Jettenia</taxon>
    </lineage>
</organism>
<feature type="domain" description="HD-GYP" evidence="4">
    <location>
        <begin position="176"/>
        <end position="371"/>
    </location>
</feature>
<dbReference type="SUPFAM" id="SSF109604">
    <property type="entry name" value="HD-domain/PDEase-like"/>
    <property type="match status" value="1"/>
</dbReference>
<dbReference type="InterPro" id="IPR035965">
    <property type="entry name" value="PAS-like_dom_sf"/>
</dbReference>
<comment type="caution">
    <text evidence="5">The sequence shown here is derived from an EMBL/GenBank/DDBJ whole genome shotgun (WGS) entry which is preliminary data.</text>
</comment>
<dbReference type="CDD" id="cd00130">
    <property type="entry name" value="PAS"/>
    <property type="match status" value="1"/>
</dbReference>
<dbReference type="Gene3D" id="3.30.450.20">
    <property type="entry name" value="PAS domain"/>
    <property type="match status" value="1"/>
</dbReference>
<dbReference type="PANTHER" id="PTHR43155:SF2">
    <property type="entry name" value="CYCLIC DI-GMP PHOSPHODIESTERASE PA4108"/>
    <property type="match status" value="1"/>
</dbReference>
<dbReference type="PANTHER" id="PTHR43155">
    <property type="entry name" value="CYCLIC DI-GMP PHOSPHODIESTERASE PA4108-RELATED"/>
    <property type="match status" value="1"/>
</dbReference>
<dbReference type="SMART" id="SM00091">
    <property type="entry name" value="PAS"/>
    <property type="match status" value="1"/>
</dbReference>
<dbReference type="InterPro" id="IPR037522">
    <property type="entry name" value="HD_GYP_dom"/>
</dbReference>
<dbReference type="SMART" id="SM00471">
    <property type="entry name" value="HDc"/>
    <property type="match status" value="1"/>
</dbReference>
<dbReference type="Proteomes" id="UP000319783">
    <property type="component" value="Unassembled WGS sequence"/>
</dbReference>
<protein>
    <submittedName>
        <fullName evidence="5">Response regulator/sensory box/HDIG domain protein</fullName>
    </submittedName>
</protein>
<dbReference type="Pfam" id="PF08448">
    <property type="entry name" value="PAS_4"/>
    <property type="match status" value="1"/>
</dbReference>
<gene>
    <name evidence="5" type="ORF">JETT_0334</name>
</gene>
<dbReference type="PROSITE" id="PS51832">
    <property type="entry name" value="HD_GYP"/>
    <property type="match status" value="1"/>
</dbReference>
<dbReference type="NCBIfam" id="TIGR00229">
    <property type="entry name" value="sensory_box"/>
    <property type="match status" value="1"/>
</dbReference>
<evidence type="ECO:0000259" key="2">
    <source>
        <dbReference type="PROSITE" id="PS50112"/>
    </source>
</evidence>
<evidence type="ECO:0000313" key="6">
    <source>
        <dbReference type="Proteomes" id="UP000319783"/>
    </source>
</evidence>
<feature type="coiled-coil region" evidence="1">
    <location>
        <begin position="123"/>
        <end position="168"/>
    </location>
</feature>
<dbReference type="InterPro" id="IPR013656">
    <property type="entry name" value="PAS_4"/>
</dbReference>
<dbReference type="Gene3D" id="1.10.3210.10">
    <property type="entry name" value="Hypothetical protein af1432"/>
    <property type="match status" value="1"/>
</dbReference>
<dbReference type="InterPro" id="IPR003607">
    <property type="entry name" value="HD/PDEase_dom"/>
</dbReference>
<reference evidence="5 6" key="1">
    <citation type="submission" date="2019-04" db="EMBL/GenBank/DDBJ databases">
        <title>Genome of a novel bacterium Candidatus Jettenia ecosi reconstructed from metagenome of an anammox bioreactor.</title>
        <authorList>
            <person name="Mardanov A.V."/>
            <person name="Beletsky A.V."/>
            <person name="Ravin N.V."/>
            <person name="Botchkova E.A."/>
            <person name="Litti Y.V."/>
            <person name="Nozhevnikova A.N."/>
        </authorList>
    </citation>
    <scope>NUCLEOTIDE SEQUENCE [LARGE SCALE GENOMIC DNA]</scope>
    <source>
        <strain evidence="5">J2</strain>
    </source>
</reference>